<dbReference type="AlphaFoldDB" id="A0A381T066"/>
<dbReference type="Gene3D" id="3.30.1120.10">
    <property type="match status" value="1"/>
</dbReference>
<dbReference type="Gene3D" id="3.40.720.10">
    <property type="entry name" value="Alkaline Phosphatase, subunit A"/>
    <property type="match status" value="1"/>
</dbReference>
<name>A0A381T066_9ZZZZ</name>
<keyword evidence="4" id="KW-0106">Calcium</keyword>
<dbReference type="CDD" id="cd16026">
    <property type="entry name" value="GALNS_like"/>
    <property type="match status" value="1"/>
</dbReference>
<dbReference type="GO" id="GO:0046872">
    <property type="term" value="F:metal ion binding"/>
    <property type="evidence" value="ECO:0007669"/>
    <property type="project" value="UniProtKB-KW"/>
</dbReference>
<organism evidence="6">
    <name type="scientific">marine metagenome</name>
    <dbReference type="NCBI Taxonomy" id="408172"/>
    <lineage>
        <taxon>unclassified sequences</taxon>
        <taxon>metagenomes</taxon>
        <taxon>ecological metagenomes</taxon>
    </lineage>
</organism>
<evidence type="ECO:0000256" key="2">
    <source>
        <dbReference type="ARBA" id="ARBA00022723"/>
    </source>
</evidence>
<dbReference type="Pfam" id="PF00884">
    <property type="entry name" value="Sulfatase"/>
    <property type="match status" value="1"/>
</dbReference>
<comment type="similarity">
    <text evidence="1">Belongs to the sulfatase family.</text>
</comment>
<dbReference type="InterPro" id="IPR000917">
    <property type="entry name" value="Sulfatase_N"/>
</dbReference>
<dbReference type="GO" id="GO:0004065">
    <property type="term" value="F:arylsulfatase activity"/>
    <property type="evidence" value="ECO:0007669"/>
    <property type="project" value="TreeGrafter"/>
</dbReference>
<evidence type="ECO:0000256" key="4">
    <source>
        <dbReference type="ARBA" id="ARBA00022837"/>
    </source>
</evidence>
<dbReference type="PROSITE" id="PS00149">
    <property type="entry name" value="SULFATASE_2"/>
    <property type="match status" value="1"/>
</dbReference>
<dbReference type="InterPro" id="IPR050738">
    <property type="entry name" value="Sulfatase"/>
</dbReference>
<gene>
    <name evidence="6" type="ORF">METZ01_LOCUS62479</name>
</gene>
<evidence type="ECO:0000313" key="6">
    <source>
        <dbReference type="EMBL" id="SVA09625.1"/>
    </source>
</evidence>
<accession>A0A381T066</accession>
<evidence type="ECO:0000256" key="1">
    <source>
        <dbReference type="ARBA" id="ARBA00008779"/>
    </source>
</evidence>
<dbReference type="InterPro" id="IPR017850">
    <property type="entry name" value="Alkaline_phosphatase_core_sf"/>
</dbReference>
<reference evidence="6" key="1">
    <citation type="submission" date="2018-05" db="EMBL/GenBank/DDBJ databases">
        <authorList>
            <person name="Lanie J.A."/>
            <person name="Ng W.-L."/>
            <person name="Kazmierczak K.M."/>
            <person name="Andrzejewski T.M."/>
            <person name="Davidsen T.M."/>
            <person name="Wayne K.J."/>
            <person name="Tettelin H."/>
            <person name="Glass J.I."/>
            <person name="Rusch D."/>
            <person name="Podicherti R."/>
            <person name="Tsui H.-C.T."/>
            <person name="Winkler M.E."/>
        </authorList>
    </citation>
    <scope>NUCLEOTIDE SEQUENCE</scope>
</reference>
<dbReference type="PANTHER" id="PTHR42693">
    <property type="entry name" value="ARYLSULFATASE FAMILY MEMBER"/>
    <property type="match status" value="1"/>
</dbReference>
<keyword evidence="2" id="KW-0479">Metal-binding</keyword>
<dbReference type="PANTHER" id="PTHR42693:SF53">
    <property type="entry name" value="ENDO-4-O-SULFATASE"/>
    <property type="match status" value="1"/>
</dbReference>
<dbReference type="PROSITE" id="PS00523">
    <property type="entry name" value="SULFATASE_1"/>
    <property type="match status" value="1"/>
</dbReference>
<dbReference type="InterPro" id="IPR024607">
    <property type="entry name" value="Sulfatase_CS"/>
</dbReference>
<dbReference type="SUPFAM" id="SSF53649">
    <property type="entry name" value="Alkaline phosphatase-like"/>
    <property type="match status" value="1"/>
</dbReference>
<proteinExistence type="inferred from homology"/>
<evidence type="ECO:0000259" key="5">
    <source>
        <dbReference type="Pfam" id="PF00884"/>
    </source>
</evidence>
<feature type="domain" description="Sulfatase N-terminal" evidence="5">
    <location>
        <begin position="14"/>
        <end position="350"/>
    </location>
</feature>
<protein>
    <recommendedName>
        <fullName evidence="5">Sulfatase N-terminal domain-containing protein</fullName>
    </recommendedName>
</protein>
<sequence length="487" mass="53227">MITVTEGPAMSRRPNVILINCDDLGYGDLSCYGSTQHETPVLDCMASEGARLTDFYMASPVCSPSRAAMLTGSYPLRVGFGGRSIDNAPVLFPGQAQGLHPDEITIARLLSDAGYATRLVGKWHCGDQPEFLPTRHGFDGWFGLPYSNDMGRQALPPEGQSYRDIMEQLGTPVPNDAPMLADRPPLPLMRDNEVVAEQPDQAALTEAYVADAVEFLRANRDRPFFLYLAHLYVHLPIYVQDRFVRQSTNGRYGAAVQCIDWSTGALLAEIRALGLDEDTVVVFTSDNGALIRDGGGSNGALRASKGTTWEGGQRVPCIVRWPGRVPAGQTVPEVVNAMDLYPTIAGWCGVDVPGDRTLDGRDISTLLEGGDAPPEAPFFYILGGNVEAVRKGRWKLHVRKWNVERVRLYDLEADIGERNDVVEEYPAVVAELLALVEAARDELGDDASDTLGSDVRPVGQVTDPVTLTSYDPDTPYFMAEYDLTERG</sequence>
<evidence type="ECO:0000256" key="3">
    <source>
        <dbReference type="ARBA" id="ARBA00022801"/>
    </source>
</evidence>
<dbReference type="EMBL" id="UINC01003834">
    <property type="protein sequence ID" value="SVA09625.1"/>
    <property type="molecule type" value="Genomic_DNA"/>
</dbReference>
<keyword evidence="3" id="KW-0378">Hydrolase</keyword>